<evidence type="ECO:0000256" key="1">
    <source>
        <dbReference type="SAM" id="Phobius"/>
    </source>
</evidence>
<keyword evidence="1" id="KW-1133">Transmembrane helix</keyword>
<accession>A0AAD2CJD7</accession>
<dbReference type="EMBL" id="CAKOGP040000557">
    <property type="protein sequence ID" value="CAJ1936317.1"/>
    <property type="molecule type" value="Genomic_DNA"/>
</dbReference>
<comment type="caution">
    <text evidence="2">The sequence shown here is derived from an EMBL/GenBank/DDBJ whole genome shotgun (WGS) entry which is preliminary data.</text>
</comment>
<keyword evidence="3" id="KW-1185">Reference proteome</keyword>
<dbReference type="AlphaFoldDB" id="A0AAD2CJD7"/>
<keyword evidence="1" id="KW-0472">Membrane</keyword>
<organism evidence="2 3">
    <name type="scientific">Cylindrotheca closterium</name>
    <dbReference type="NCBI Taxonomy" id="2856"/>
    <lineage>
        <taxon>Eukaryota</taxon>
        <taxon>Sar</taxon>
        <taxon>Stramenopiles</taxon>
        <taxon>Ochrophyta</taxon>
        <taxon>Bacillariophyta</taxon>
        <taxon>Bacillariophyceae</taxon>
        <taxon>Bacillariophycidae</taxon>
        <taxon>Bacillariales</taxon>
        <taxon>Bacillariaceae</taxon>
        <taxon>Cylindrotheca</taxon>
    </lineage>
</organism>
<gene>
    <name evidence="2" type="ORF">CYCCA115_LOCUS5131</name>
</gene>
<sequence>MVFHKQRQRLSKKLAQVQKAGKEALGKASAKANEITKDKNKRPTTIFVPSSGEGHETTSPLDGMTQSANAFITQLGTNLLLGMEGISQYDCQTESYSRDESTGTTTTKIVTRLKSTGETVASHTQVQETDGSMMVVTKQSLNETSKGPLGAGIISQHDNSSRPPELPKEGIVEYTMYWDVKDTSKHRVVCKVESGPEAGKIIEYNVMTRDGPAGKQQFYKEVRVTRHSSRRGYFLGSLSFVVLAIVIFAAMTTARVTVLDCLCMPTPPNWSFSSTKNENSQWEAPWWAPLSYKTKTFRILCTTPSDHPQHAIARFALSWNSQGRQQKLGIFRLTDHYDRHDGTYTKTTSQAVHKKTGALDSVVVRTAEVEIFPSKKKNKKVESKTILTIWRAAGRNQ</sequence>
<feature type="transmembrane region" description="Helical" evidence="1">
    <location>
        <begin position="233"/>
        <end position="254"/>
    </location>
</feature>
<evidence type="ECO:0000313" key="3">
    <source>
        <dbReference type="Proteomes" id="UP001295423"/>
    </source>
</evidence>
<reference evidence="2" key="1">
    <citation type="submission" date="2023-08" db="EMBL/GenBank/DDBJ databases">
        <authorList>
            <person name="Audoor S."/>
            <person name="Bilcke G."/>
        </authorList>
    </citation>
    <scope>NUCLEOTIDE SEQUENCE</scope>
</reference>
<evidence type="ECO:0000313" key="2">
    <source>
        <dbReference type="EMBL" id="CAJ1936317.1"/>
    </source>
</evidence>
<keyword evidence="1" id="KW-0812">Transmembrane</keyword>
<protein>
    <submittedName>
        <fullName evidence="2">Uncharacterized protein</fullName>
    </submittedName>
</protein>
<proteinExistence type="predicted"/>
<dbReference type="Proteomes" id="UP001295423">
    <property type="component" value="Unassembled WGS sequence"/>
</dbReference>
<name>A0AAD2CJD7_9STRA</name>